<dbReference type="PROSITE" id="PS51186">
    <property type="entry name" value="GNAT"/>
    <property type="match status" value="1"/>
</dbReference>
<dbReference type="PANTHER" id="PTHR43072">
    <property type="entry name" value="N-ACETYLTRANSFERASE"/>
    <property type="match status" value="1"/>
</dbReference>
<gene>
    <name evidence="4" type="ORF">G5B17_09455</name>
</gene>
<proteinExistence type="predicted"/>
<evidence type="ECO:0000313" key="4">
    <source>
        <dbReference type="EMBL" id="NSG85658.1"/>
    </source>
</evidence>
<accession>A0ABX2H8Z6</accession>
<dbReference type="PANTHER" id="PTHR43072:SF23">
    <property type="entry name" value="UPF0039 PROTEIN C11D3.02C"/>
    <property type="match status" value="1"/>
</dbReference>
<dbReference type="RefSeq" id="WP_173769788.1">
    <property type="nucleotide sequence ID" value="NZ_JAAITS010000023.1"/>
</dbReference>
<dbReference type="Proteomes" id="UP001644719">
    <property type="component" value="Unassembled WGS sequence"/>
</dbReference>
<keyword evidence="1" id="KW-0808">Transferase</keyword>
<evidence type="ECO:0000256" key="1">
    <source>
        <dbReference type="ARBA" id="ARBA00022679"/>
    </source>
</evidence>
<evidence type="ECO:0000313" key="5">
    <source>
        <dbReference type="Proteomes" id="UP001644719"/>
    </source>
</evidence>
<organism evidence="4 5">
    <name type="scientific">Blautia faecis</name>
    <dbReference type="NCBI Taxonomy" id="871665"/>
    <lineage>
        <taxon>Bacteria</taxon>
        <taxon>Bacillati</taxon>
        <taxon>Bacillota</taxon>
        <taxon>Clostridia</taxon>
        <taxon>Lachnospirales</taxon>
        <taxon>Lachnospiraceae</taxon>
        <taxon>Blautia</taxon>
    </lineage>
</organism>
<evidence type="ECO:0000256" key="2">
    <source>
        <dbReference type="ARBA" id="ARBA00023315"/>
    </source>
</evidence>
<dbReference type="Pfam" id="PF13420">
    <property type="entry name" value="Acetyltransf_4"/>
    <property type="match status" value="2"/>
</dbReference>
<keyword evidence="5" id="KW-1185">Reference proteome</keyword>
<keyword evidence="2" id="KW-0012">Acyltransferase</keyword>
<sequence length="211" mass="23733">MSLPVIIRPAAPEDAEALLSIYAPYVKHTAITFEYEVPSAEEFRKRIAHTLQHYPYLVAEREINSSAPGSKDEGNCSACTEIAGYAYAGPLHARAAYAWSVETSIYVRESERKSGIGKALYASLEKALAAQNMTNLNACIASPVVEDEYLNHNSIQFHQHLGYSMVGEFHKCAYKFGRWYNMVWMEKIIADHPDRQPDVIPFAQIPPEIYC</sequence>
<dbReference type="EMBL" id="JAAITS010000023">
    <property type="protein sequence ID" value="NSG85658.1"/>
    <property type="molecule type" value="Genomic_DNA"/>
</dbReference>
<feature type="domain" description="N-acetyltransferase" evidence="3">
    <location>
        <begin position="5"/>
        <end position="190"/>
    </location>
</feature>
<comment type="caution">
    <text evidence="4">The sequence shown here is derived from an EMBL/GenBank/DDBJ whole genome shotgun (WGS) entry which is preliminary data.</text>
</comment>
<dbReference type="InterPro" id="IPR016181">
    <property type="entry name" value="Acyl_CoA_acyltransferase"/>
</dbReference>
<name>A0ABX2H8Z6_9FIRM</name>
<dbReference type="InterPro" id="IPR000182">
    <property type="entry name" value="GNAT_dom"/>
</dbReference>
<dbReference type="SUPFAM" id="SSF55729">
    <property type="entry name" value="Acyl-CoA N-acyltransferases (Nat)"/>
    <property type="match status" value="1"/>
</dbReference>
<reference evidence="4 5" key="1">
    <citation type="journal article" date="2020" name="Cell Host Microbe">
        <title>Functional and Genomic Variation between Human-Derived Isolates of Lachnospiraceae Reveals Inter- and Intra-Species Diversity.</title>
        <authorList>
            <person name="Sorbara M.T."/>
            <person name="Littmann E.R."/>
            <person name="Fontana E."/>
            <person name="Moody T.U."/>
            <person name="Kohout C.E."/>
            <person name="Gjonbalaj M."/>
            <person name="Eaton V."/>
            <person name="Seok R."/>
            <person name="Leiner I.M."/>
            <person name="Pamer E.G."/>
        </authorList>
    </citation>
    <scope>NUCLEOTIDE SEQUENCE [LARGE SCALE GENOMIC DNA]</scope>
    <source>
        <strain evidence="4 5">MSK.17.74</strain>
    </source>
</reference>
<evidence type="ECO:0000259" key="3">
    <source>
        <dbReference type="PROSITE" id="PS51186"/>
    </source>
</evidence>
<dbReference type="Gene3D" id="3.40.630.30">
    <property type="match status" value="1"/>
</dbReference>
<protein>
    <submittedName>
        <fullName evidence="4">GNAT family N-acetyltransferase</fullName>
    </submittedName>
</protein>
<dbReference type="CDD" id="cd04301">
    <property type="entry name" value="NAT_SF"/>
    <property type="match status" value="1"/>
</dbReference>